<keyword evidence="2" id="KW-1185">Reference proteome</keyword>
<evidence type="ECO:0000313" key="1">
    <source>
        <dbReference type="EMBL" id="KIK62094.1"/>
    </source>
</evidence>
<dbReference type="AlphaFoldDB" id="A0A0D0CHH8"/>
<dbReference type="Proteomes" id="UP000053593">
    <property type="component" value="Unassembled WGS sequence"/>
</dbReference>
<reference evidence="1 2" key="1">
    <citation type="submission" date="2014-04" db="EMBL/GenBank/DDBJ databases">
        <title>Evolutionary Origins and Diversification of the Mycorrhizal Mutualists.</title>
        <authorList>
            <consortium name="DOE Joint Genome Institute"/>
            <consortium name="Mycorrhizal Genomics Consortium"/>
            <person name="Kohler A."/>
            <person name="Kuo A."/>
            <person name="Nagy L.G."/>
            <person name="Floudas D."/>
            <person name="Copeland A."/>
            <person name="Barry K.W."/>
            <person name="Cichocki N."/>
            <person name="Veneault-Fourrey C."/>
            <person name="LaButti K."/>
            <person name="Lindquist E.A."/>
            <person name="Lipzen A."/>
            <person name="Lundell T."/>
            <person name="Morin E."/>
            <person name="Murat C."/>
            <person name="Riley R."/>
            <person name="Ohm R."/>
            <person name="Sun H."/>
            <person name="Tunlid A."/>
            <person name="Henrissat B."/>
            <person name="Grigoriev I.V."/>
            <person name="Hibbett D.S."/>
            <person name="Martin F."/>
        </authorList>
    </citation>
    <scope>NUCLEOTIDE SEQUENCE [LARGE SCALE GENOMIC DNA]</scope>
    <source>
        <strain evidence="1 2">FD-317 M1</strain>
    </source>
</reference>
<name>A0A0D0CHH8_9AGAR</name>
<dbReference type="EMBL" id="KN834769">
    <property type="protein sequence ID" value="KIK62094.1"/>
    <property type="molecule type" value="Genomic_DNA"/>
</dbReference>
<dbReference type="HOGENOM" id="CLU_2427233_0_0_1"/>
<proteinExistence type="predicted"/>
<accession>A0A0D0CHH8</accession>
<gene>
    <name evidence="1" type="ORF">GYMLUDRAFT_563447</name>
</gene>
<protein>
    <submittedName>
        <fullName evidence="1">Uncharacterized protein</fullName>
    </submittedName>
</protein>
<evidence type="ECO:0000313" key="2">
    <source>
        <dbReference type="Proteomes" id="UP000053593"/>
    </source>
</evidence>
<organism evidence="1 2">
    <name type="scientific">Collybiopsis luxurians FD-317 M1</name>
    <dbReference type="NCBI Taxonomy" id="944289"/>
    <lineage>
        <taxon>Eukaryota</taxon>
        <taxon>Fungi</taxon>
        <taxon>Dikarya</taxon>
        <taxon>Basidiomycota</taxon>
        <taxon>Agaricomycotina</taxon>
        <taxon>Agaricomycetes</taxon>
        <taxon>Agaricomycetidae</taxon>
        <taxon>Agaricales</taxon>
        <taxon>Marasmiineae</taxon>
        <taxon>Omphalotaceae</taxon>
        <taxon>Collybiopsis</taxon>
        <taxon>Collybiopsis luxurians</taxon>
    </lineage>
</organism>
<sequence length="91" mass="9626">MLLSLFLPPSGALSSCKNQPSTINRGESLTILFGIPIPTKSVLRGEIHHAPSLANEEQLLVISCVMPKGFTSRPHLSSLLCTRSVSVGADG</sequence>